<dbReference type="InterPro" id="IPR023089">
    <property type="entry name" value="YozE_SAM-like"/>
</dbReference>
<dbReference type="NCBIfam" id="NF010193">
    <property type="entry name" value="PRK13672.1"/>
    <property type="match status" value="1"/>
</dbReference>
<dbReference type="Proteomes" id="UP000659496">
    <property type="component" value="Unassembled WGS sequence"/>
</dbReference>
<gene>
    <name evidence="2" type="ORF">H9659_08280</name>
</gene>
<accession>A0ABR8PJI5</accession>
<feature type="domain" description="YozE SAM-like" evidence="1">
    <location>
        <begin position="4"/>
        <end position="69"/>
    </location>
</feature>
<dbReference type="Gene3D" id="1.10.150.260">
    <property type="entry name" value="YozE SAM-like"/>
    <property type="match status" value="1"/>
</dbReference>
<comment type="caution">
    <text evidence="2">The sequence shown here is derived from an EMBL/GenBank/DDBJ whole genome shotgun (WGS) entry which is preliminary data.</text>
</comment>
<name>A0ABR8PJI5_9BACL</name>
<dbReference type="Pfam" id="PF06855">
    <property type="entry name" value="YozE_SAM_like"/>
    <property type="match status" value="1"/>
</dbReference>
<proteinExistence type="predicted"/>
<reference evidence="2 3" key="1">
    <citation type="submission" date="2020-08" db="EMBL/GenBank/DDBJ databases">
        <title>A Genomic Blueprint of the Chicken Gut Microbiome.</title>
        <authorList>
            <person name="Gilroy R."/>
            <person name="Ravi A."/>
            <person name="Getino M."/>
            <person name="Pursley I."/>
            <person name="Horton D.L."/>
            <person name="Alikhan N.-F."/>
            <person name="Baker D."/>
            <person name="Gharbi K."/>
            <person name="Hall N."/>
            <person name="Watson M."/>
            <person name="Adriaenssens E.M."/>
            <person name="Foster-Nyarko E."/>
            <person name="Jarju S."/>
            <person name="Secka A."/>
            <person name="Antonio M."/>
            <person name="Oren A."/>
            <person name="Chaudhuri R."/>
            <person name="La Ragione R.M."/>
            <person name="Hildebrand F."/>
            <person name="Pallen M.J."/>
        </authorList>
    </citation>
    <scope>NUCLEOTIDE SEQUENCE [LARGE SCALE GENOMIC DNA]</scope>
    <source>
        <strain evidence="2 3">Sa3CUA8</strain>
    </source>
</reference>
<dbReference type="SUPFAM" id="SSF140652">
    <property type="entry name" value="YozE-like"/>
    <property type="match status" value="1"/>
</dbReference>
<sequence>MDRSFYQFVLTYRGGEKNDPYSVFAETMFNDQSFPKYERSFDALSRYIEEKADSQMSSVLFDELYRHFEDRFL</sequence>
<dbReference type="EMBL" id="JACSQY010000005">
    <property type="protein sequence ID" value="MBD7908325.1"/>
    <property type="molecule type" value="Genomic_DNA"/>
</dbReference>
<dbReference type="RefSeq" id="WP_191689474.1">
    <property type="nucleotide sequence ID" value="NZ_JACSQY010000005.1"/>
</dbReference>
<evidence type="ECO:0000259" key="1">
    <source>
        <dbReference type="Pfam" id="PF06855"/>
    </source>
</evidence>
<evidence type="ECO:0000313" key="2">
    <source>
        <dbReference type="EMBL" id="MBD7908325.1"/>
    </source>
</evidence>
<evidence type="ECO:0000313" key="3">
    <source>
        <dbReference type="Proteomes" id="UP000659496"/>
    </source>
</evidence>
<protein>
    <submittedName>
        <fullName evidence="2">YozE family protein</fullName>
    </submittedName>
</protein>
<dbReference type="InterPro" id="IPR036806">
    <property type="entry name" value="YozE_SAM-like_sf"/>
</dbReference>
<organism evidence="2 3">
    <name type="scientific">Sporosarcina gallistercoris</name>
    <dbReference type="NCBI Taxonomy" id="2762245"/>
    <lineage>
        <taxon>Bacteria</taxon>
        <taxon>Bacillati</taxon>
        <taxon>Bacillota</taxon>
        <taxon>Bacilli</taxon>
        <taxon>Bacillales</taxon>
        <taxon>Caryophanaceae</taxon>
        <taxon>Sporosarcina</taxon>
    </lineage>
</organism>
<keyword evidence="3" id="KW-1185">Reference proteome</keyword>